<name>A0AA39F7V8_9HYME</name>
<dbReference type="Proteomes" id="UP001168990">
    <property type="component" value="Unassembled WGS sequence"/>
</dbReference>
<sequence>MIDANGEHQVLQVIFILKDASVLTKAMQGEIVKDELDSQHQQTRSSPKNSLYFHVRANCEDKDDNLNPTHRMFRQWYKKATMSYLWVGNELAQSLINLNTLPMLSCTDVKCSWKKDHKKVLETYIPRPLQEHNCFHKKKEIECVV</sequence>
<dbReference type="AlphaFoldDB" id="A0AA39F7V8"/>
<organism evidence="1 2">
    <name type="scientific">Microctonus aethiopoides</name>
    <dbReference type="NCBI Taxonomy" id="144406"/>
    <lineage>
        <taxon>Eukaryota</taxon>
        <taxon>Metazoa</taxon>
        <taxon>Ecdysozoa</taxon>
        <taxon>Arthropoda</taxon>
        <taxon>Hexapoda</taxon>
        <taxon>Insecta</taxon>
        <taxon>Pterygota</taxon>
        <taxon>Neoptera</taxon>
        <taxon>Endopterygota</taxon>
        <taxon>Hymenoptera</taxon>
        <taxon>Apocrita</taxon>
        <taxon>Ichneumonoidea</taxon>
        <taxon>Braconidae</taxon>
        <taxon>Euphorinae</taxon>
        <taxon>Microctonus</taxon>
    </lineage>
</organism>
<reference evidence="1" key="2">
    <citation type="submission" date="2023-03" db="EMBL/GenBank/DDBJ databases">
        <authorList>
            <person name="Inwood S.N."/>
            <person name="Skelly J.G."/>
            <person name="Guhlin J."/>
            <person name="Harrop T.W.R."/>
            <person name="Goldson S.G."/>
            <person name="Dearden P.K."/>
        </authorList>
    </citation>
    <scope>NUCLEOTIDE SEQUENCE</scope>
    <source>
        <strain evidence="1">Irish</strain>
        <tissue evidence="1">Whole body</tissue>
    </source>
</reference>
<proteinExistence type="predicted"/>
<reference evidence="1" key="1">
    <citation type="journal article" date="2023" name="bioRxiv">
        <title>Scaffold-level genome assemblies of two parasitoid biocontrol wasps reveal the parthenogenesis mechanism and an associated novel virus.</title>
        <authorList>
            <person name="Inwood S."/>
            <person name="Skelly J."/>
            <person name="Guhlin J."/>
            <person name="Harrop T."/>
            <person name="Goldson S."/>
            <person name="Dearden P."/>
        </authorList>
    </citation>
    <scope>NUCLEOTIDE SEQUENCE</scope>
    <source>
        <strain evidence="1">Irish</strain>
        <tissue evidence="1">Whole body</tissue>
    </source>
</reference>
<protein>
    <submittedName>
        <fullName evidence="1">Uncharacterized protein</fullName>
    </submittedName>
</protein>
<evidence type="ECO:0000313" key="2">
    <source>
        <dbReference type="Proteomes" id="UP001168990"/>
    </source>
</evidence>
<keyword evidence="2" id="KW-1185">Reference proteome</keyword>
<evidence type="ECO:0000313" key="1">
    <source>
        <dbReference type="EMBL" id="KAK0164449.1"/>
    </source>
</evidence>
<dbReference type="EMBL" id="JAQQBS010001422">
    <property type="protein sequence ID" value="KAK0164449.1"/>
    <property type="molecule type" value="Genomic_DNA"/>
</dbReference>
<accession>A0AA39F7V8</accession>
<gene>
    <name evidence="1" type="ORF">PV328_003078</name>
</gene>
<comment type="caution">
    <text evidence="1">The sequence shown here is derived from an EMBL/GenBank/DDBJ whole genome shotgun (WGS) entry which is preliminary data.</text>
</comment>